<reference evidence="2 3" key="1">
    <citation type="journal article" date="2015" name="Sci. Rep.">
        <title>Genome of the facultative scuticociliatosis pathogen Pseudocohnilembus persalinus provides insight into its virulence through horizontal gene transfer.</title>
        <authorList>
            <person name="Xiong J."/>
            <person name="Wang G."/>
            <person name="Cheng J."/>
            <person name="Tian M."/>
            <person name="Pan X."/>
            <person name="Warren A."/>
            <person name="Jiang C."/>
            <person name="Yuan D."/>
            <person name="Miao W."/>
        </authorList>
    </citation>
    <scope>NUCLEOTIDE SEQUENCE [LARGE SCALE GENOMIC DNA]</scope>
    <source>
        <strain evidence="2">36N120E</strain>
    </source>
</reference>
<evidence type="ECO:0000313" key="3">
    <source>
        <dbReference type="Proteomes" id="UP000054937"/>
    </source>
</evidence>
<dbReference type="EMBL" id="LDAU01000035">
    <property type="protein sequence ID" value="KRX10215.1"/>
    <property type="molecule type" value="Genomic_DNA"/>
</dbReference>
<comment type="caution">
    <text evidence="2">The sequence shown here is derived from an EMBL/GenBank/DDBJ whole genome shotgun (WGS) entry which is preliminary data.</text>
</comment>
<name>A0A0V0R6V3_PSEPJ</name>
<keyword evidence="3" id="KW-1185">Reference proteome</keyword>
<protein>
    <submittedName>
        <fullName evidence="2">Uncharacterized protein</fullName>
    </submittedName>
</protein>
<evidence type="ECO:0000313" key="2">
    <source>
        <dbReference type="EMBL" id="KRX10215.1"/>
    </source>
</evidence>
<dbReference type="OrthoDB" id="293184at2759"/>
<feature type="compositionally biased region" description="Basic and acidic residues" evidence="1">
    <location>
        <begin position="69"/>
        <end position="81"/>
    </location>
</feature>
<organism evidence="2 3">
    <name type="scientific">Pseudocohnilembus persalinus</name>
    <name type="common">Ciliate</name>
    <dbReference type="NCBI Taxonomy" id="266149"/>
    <lineage>
        <taxon>Eukaryota</taxon>
        <taxon>Sar</taxon>
        <taxon>Alveolata</taxon>
        <taxon>Ciliophora</taxon>
        <taxon>Intramacronucleata</taxon>
        <taxon>Oligohymenophorea</taxon>
        <taxon>Scuticociliatia</taxon>
        <taxon>Philasterida</taxon>
        <taxon>Pseudocohnilembidae</taxon>
        <taxon>Pseudocohnilembus</taxon>
    </lineage>
</organism>
<gene>
    <name evidence="2" type="ORF">PPERSA_10881</name>
</gene>
<feature type="region of interest" description="Disordered" evidence="1">
    <location>
        <begin position="59"/>
        <end position="104"/>
    </location>
</feature>
<accession>A0A0V0R6V3</accession>
<dbReference type="AlphaFoldDB" id="A0A0V0R6V3"/>
<dbReference type="InParanoid" id="A0A0V0R6V3"/>
<sequence length="180" mass="21095">MLNTIYLKYLNQNQLSKINYIFYEIKIINKIIKIKFQKTQSPCLKPLQDKSIFDDDEPIEQNQKPLENLPDHQKQQQQKEENQEENQQQQEESKENVKNVQNGQNASLQKKKIDFDLEKNLIFSLKSMTKAIKLSENKVQTIPAMVSLETAKEAQQLDLNQRPSLDLVCVIDRQNYACLV</sequence>
<proteinExistence type="predicted"/>
<dbReference type="Proteomes" id="UP000054937">
    <property type="component" value="Unassembled WGS sequence"/>
</dbReference>
<evidence type="ECO:0000256" key="1">
    <source>
        <dbReference type="SAM" id="MobiDB-lite"/>
    </source>
</evidence>